<dbReference type="AlphaFoldDB" id="A0AAV4VVM7"/>
<comment type="caution">
    <text evidence="1">The sequence shown here is derived from an EMBL/GenBank/DDBJ whole genome shotgun (WGS) entry which is preliminary data.</text>
</comment>
<protein>
    <submittedName>
        <fullName evidence="1">Uncharacterized protein</fullName>
    </submittedName>
</protein>
<gene>
    <name evidence="1" type="ORF">CDAR_21881</name>
</gene>
<organism evidence="1 2">
    <name type="scientific">Caerostris darwini</name>
    <dbReference type="NCBI Taxonomy" id="1538125"/>
    <lineage>
        <taxon>Eukaryota</taxon>
        <taxon>Metazoa</taxon>
        <taxon>Ecdysozoa</taxon>
        <taxon>Arthropoda</taxon>
        <taxon>Chelicerata</taxon>
        <taxon>Arachnida</taxon>
        <taxon>Araneae</taxon>
        <taxon>Araneomorphae</taxon>
        <taxon>Entelegynae</taxon>
        <taxon>Araneoidea</taxon>
        <taxon>Araneidae</taxon>
        <taxon>Caerostris</taxon>
    </lineage>
</organism>
<dbReference type="EMBL" id="BPLQ01013758">
    <property type="protein sequence ID" value="GIY74500.1"/>
    <property type="molecule type" value="Genomic_DNA"/>
</dbReference>
<evidence type="ECO:0000313" key="1">
    <source>
        <dbReference type="EMBL" id="GIY74500.1"/>
    </source>
</evidence>
<name>A0AAV4VVM7_9ARAC</name>
<reference evidence="1 2" key="1">
    <citation type="submission" date="2021-06" db="EMBL/GenBank/DDBJ databases">
        <title>Caerostris darwini draft genome.</title>
        <authorList>
            <person name="Kono N."/>
            <person name="Arakawa K."/>
        </authorList>
    </citation>
    <scope>NUCLEOTIDE SEQUENCE [LARGE SCALE GENOMIC DNA]</scope>
</reference>
<dbReference type="Proteomes" id="UP001054837">
    <property type="component" value="Unassembled WGS sequence"/>
</dbReference>
<accession>A0AAV4VVM7</accession>
<keyword evidence="2" id="KW-1185">Reference proteome</keyword>
<evidence type="ECO:0000313" key="2">
    <source>
        <dbReference type="Proteomes" id="UP001054837"/>
    </source>
</evidence>
<proteinExistence type="predicted"/>
<sequence>MSWKPTQLQRWLLRLHCGHPIGFMSKETASSSSLFGGHPFSSITGAQSNLSSSRKEAQKDPTQLFQLKFQIPTTSLGTSSYRTSSCLADGLLIDSSTSMERDLNLIS</sequence>